<dbReference type="InterPro" id="IPR013057">
    <property type="entry name" value="AA_transpt_TM"/>
</dbReference>
<evidence type="ECO:0000256" key="3">
    <source>
        <dbReference type="ARBA" id="ARBA00022989"/>
    </source>
</evidence>
<dbReference type="Proteomes" id="UP000494165">
    <property type="component" value="Unassembled WGS sequence"/>
</dbReference>
<feature type="transmembrane region" description="Helical" evidence="5">
    <location>
        <begin position="663"/>
        <end position="682"/>
    </location>
</feature>
<dbReference type="OrthoDB" id="1684102at2759"/>
<feature type="transmembrane region" description="Helical" evidence="5">
    <location>
        <begin position="189"/>
        <end position="207"/>
    </location>
</feature>
<protein>
    <recommendedName>
        <fullName evidence="6">Amino acid transporter transmembrane domain-containing protein</fullName>
    </recommendedName>
</protein>
<accession>A0A8S1BNV0</accession>
<evidence type="ECO:0000313" key="7">
    <source>
        <dbReference type="EMBL" id="CAB3360564.1"/>
    </source>
</evidence>
<dbReference type="PANTHER" id="PTHR22950:SF349">
    <property type="entry name" value="AMINO ACID TRANSPORTER TRANSMEMBRANE DOMAIN-CONTAINING PROTEIN"/>
    <property type="match status" value="1"/>
</dbReference>
<feature type="transmembrane region" description="Helical" evidence="5">
    <location>
        <begin position="629"/>
        <end position="651"/>
    </location>
</feature>
<reference evidence="7 8" key="1">
    <citation type="submission" date="2020-04" db="EMBL/GenBank/DDBJ databases">
        <authorList>
            <person name="Alioto T."/>
            <person name="Alioto T."/>
            <person name="Gomez Garrido J."/>
        </authorList>
    </citation>
    <scope>NUCLEOTIDE SEQUENCE [LARGE SCALE GENOMIC DNA]</scope>
</reference>
<dbReference type="GO" id="GO:0005774">
    <property type="term" value="C:vacuolar membrane"/>
    <property type="evidence" value="ECO:0007669"/>
    <property type="project" value="TreeGrafter"/>
</dbReference>
<dbReference type="Pfam" id="PF01490">
    <property type="entry name" value="Aa_trans"/>
    <property type="match status" value="1"/>
</dbReference>
<proteinExistence type="predicted"/>
<dbReference type="AlphaFoldDB" id="A0A8S1BNV0"/>
<evidence type="ECO:0000256" key="4">
    <source>
        <dbReference type="ARBA" id="ARBA00023136"/>
    </source>
</evidence>
<keyword evidence="8" id="KW-1185">Reference proteome</keyword>
<feature type="domain" description="Amino acid transporter transmembrane" evidence="6">
    <location>
        <begin position="56"/>
        <end position="456"/>
    </location>
</feature>
<feature type="transmembrane region" description="Helical" evidence="5">
    <location>
        <begin position="285"/>
        <end position="308"/>
    </location>
</feature>
<feature type="transmembrane region" description="Helical" evidence="5">
    <location>
        <begin position="403"/>
        <end position="428"/>
    </location>
</feature>
<dbReference type="EMBL" id="CADEPI010000003">
    <property type="protein sequence ID" value="CAB3360564.1"/>
    <property type="molecule type" value="Genomic_DNA"/>
</dbReference>
<evidence type="ECO:0000256" key="2">
    <source>
        <dbReference type="ARBA" id="ARBA00022692"/>
    </source>
</evidence>
<feature type="transmembrane region" description="Helical" evidence="5">
    <location>
        <begin position="86"/>
        <end position="107"/>
    </location>
</feature>
<feature type="transmembrane region" description="Helical" evidence="5">
    <location>
        <begin position="688"/>
        <end position="713"/>
    </location>
</feature>
<keyword evidence="3 5" id="KW-1133">Transmembrane helix</keyword>
<feature type="transmembrane region" description="Helical" evidence="5">
    <location>
        <begin position="61"/>
        <end position="80"/>
    </location>
</feature>
<keyword evidence="2 5" id="KW-0812">Transmembrane</keyword>
<organism evidence="7 8">
    <name type="scientific">Cloeon dipterum</name>
    <dbReference type="NCBI Taxonomy" id="197152"/>
    <lineage>
        <taxon>Eukaryota</taxon>
        <taxon>Metazoa</taxon>
        <taxon>Ecdysozoa</taxon>
        <taxon>Arthropoda</taxon>
        <taxon>Hexapoda</taxon>
        <taxon>Insecta</taxon>
        <taxon>Pterygota</taxon>
        <taxon>Palaeoptera</taxon>
        <taxon>Ephemeroptera</taxon>
        <taxon>Pisciforma</taxon>
        <taxon>Baetidae</taxon>
        <taxon>Cloeon</taxon>
    </lineage>
</organism>
<evidence type="ECO:0000256" key="1">
    <source>
        <dbReference type="ARBA" id="ARBA00004141"/>
    </source>
</evidence>
<comment type="caution">
    <text evidence="7">The sequence shown here is derived from an EMBL/GenBank/DDBJ whole genome shotgun (WGS) entry which is preliminary data.</text>
</comment>
<evidence type="ECO:0000259" key="6">
    <source>
        <dbReference type="Pfam" id="PF01490"/>
    </source>
</evidence>
<dbReference type="GO" id="GO:0015179">
    <property type="term" value="F:L-amino acid transmembrane transporter activity"/>
    <property type="evidence" value="ECO:0007669"/>
    <property type="project" value="TreeGrafter"/>
</dbReference>
<dbReference type="Gene3D" id="1.20.1070.10">
    <property type="entry name" value="Rhodopsin 7-helix transmembrane proteins"/>
    <property type="match status" value="1"/>
</dbReference>
<evidence type="ECO:0000256" key="5">
    <source>
        <dbReference type="SAM" id="Phobius"/>
    </source>
</evidence>
<feature type="transmembrane region" description="Helical" evidence="5">
    <location>
        <begin position="734"/>
        <end position="755"/>
    </location>
</feature>
<feature type="transmembrane region" description="Helical" evidence="5">
    <location>
        <begin position="377"/>
        <end position="397"/>
    </location>
</feature>
<dbReference type="PANTHER" id="PTHR22950">
    <property type="entry name" value="AMINO ACID TRANSPORTER"/>
    <property type="match status" value="1"/>
</dbReference>
<feature type="transmembrane region" description="Helical" evidence="5">
    <location>
        <begin position="782"/>
        <end position="806"/>
    </location>
</feature>
<name>A0A8S1BNV0_9INSE</name>
<feature type="transmembrane region" description="Helical" evidence="5">
    <location>
        <begin position="148"/>
        <end position="169"/>
    </location>
</feature>
<keyword evidence="4 5" id="KW-0472">Membrane</keyword>
<feature type="transmembrane region" description="Helical" evidence="5">
    <location>
        <begin position="214"/>
        <end position="233"/>
    </location>
</feature>
<feature type="transmembrane region" description="Helical" evidence="5">
    <location>
        <begin position="253"/>
        <end position="273"/>
    </location>
</feature>
<feature type="transmembrane region" description="Helical" evidence="5">
    <location>
        <begin position="440"/>
        <end position="466"/>
    </location>
</feature>
<evidence type="ECO:0000313" key="8">
    <source>
        <dbReference type="Proteomes" id="UP000494165"/>
    </source>
</evidence>
<gene>
    <name evidence="7" type="ORF">CLODIP_2_CD08842</name>
</gene>
<sequence length="836" mass="94026">MRFGRRNKISISSAALDTSGAENGTNTDANAREYKNAERDPEKNPFLQRNVSKPTTDLDTLIHLIKGSFGTGVFATPFAFANAGMVTGLFGSLIIGFICSHCVHILVKSAHELCWRHQIPALGFGGIAEVTFREGPEKTRKLGVVVKIIIQVMVMIIAIGVCTIFQVFVAANISQVINYYTDSNIDIKLYILMVSVVAAALGMIKSLRVLAPFSLLSNVLVLASVIIVFIYVFDDLPSITERPAFMPAIRLPIFFSIIVYSLEGINVVMPLENNMKNPQNFLGRFNVLNTGLAIIVCLFTFVGFFGYLKYGEETEGSISLNLPNNEILAQSSKIMLSIGILLSHPLQFYCGVEFTWAKLSPKIEKRWPKFSGTLGEYIYRLFLMLITTGLAIGVPFFDALIGIGGSVCLSTLGLLFPTTIETIVYWRNWGKWNWKLWKNILIFLFGLLVFVTGLAGRFLVTLIIAYSDKMDCEIESKISVRNGTVIENGDLLTSDGRIYKNGTFWYEYNWWWICPCLMPGPCIRTCAETLRNETLIEIWDGINSTSVVITDHFNVVYDAFCLDKTPLVGPEVNNSYEFLSNGTLVILNDGSNASMGQSFRPEIYCVDFTEELQLTAYECYDLRNEKKDIWVDVILITNMFFTVLAFLAYQFLPETKTLHTQAICGYTASYFVFSLTLIFYYHNEFSDVFIYIIQLISPCAMLASFLWVTVMCFDMYTTFRSFKPKKCSIKFWQASAFAWGSPVVAYASCILWNFVSLVLTSEAERTTRLNVLDKTFEDTLPVFVYVIGATILINVGLLVSTSFNVFRAILEGMRNLQTSESRIQSSDNDVKQFLLS</sequence>
<comment type="subcellular location">
    <subcellularLocation>
        <location evidence="1">Membrane</location>
        <topology evidence="1">Multi-pass membrane protein</topology>
    </subcellularLocation>
</comment>